<proteinExistence type="predicted"/>
<reference evidence="1" key="1">
    <citation type="journal article" date="2010" name="Science">
        <title>Plasticity of animal genome architecture unmasked by rapid evolution of a pelagic tunicate.</title>
        <authorList>
            <person name="Denoeud F."/>
            <person name="Henriet S."/>
            <person name="Mungpakdee S."/>
            <person name="Aury J.M."/>
            <person name="Da Silva C."/>
            <person name="Brinkmann H."/>
            <person name="Mikhaleva J."/>
            <person name="Olsen L.C."/>
            <person name="Jubin C."/>
            <person name="Canestro C."/>
            <person name="Bouquet J.M."/>
            <person name="Danks G."/>
            <person name="Poulain J."/>
            <person name="Campsteijn C."/>
            <person name="Adamski M."/>
            <person name="Cross I."/>
            <person name="Yadetie F."/>
            <person name="Muffato M."/>
            <person name="Louis A."/>
            <person name="Butcher S."/>
            <person name="Tsagkogeorga G."/>
            <person name="Konrad A."/>
            <person name="Singh S."/>
            <person name="Jensen M.F."/>
            <person name="Cong E.H."/>
            <person name="Eikeseth-Otteraa H."/>
            <person name="Noel B."/>
            <person name="Anthouard V."/>
            <person name="Porcel B.M."/>
            <person name="Kachouri-Lafond R."/>
            <person name="Nishino A."/>
            <person name="Ugolini M."/>
            <person name="Chourrout P."/>
            <person name="Nishida H."/>
            <person name="Aasland R."/>
            <person name="Huzurbazar S."/>
            <person name="Westhof E."/>
            <person name="Delsuc F."/>
            <person name="Lehrach H."/>
            <person name="Reinhardt R."/>
            <person name="Weissenbach J."/>
            <person name="Roy S.W."/>
            <person name="Artiguenave F."/>
            <person name="Postlethwait J.H."/>
            <person name="Manak J.R."/>
            <person name="Thompson E.M."/>
            <person name="Jaillon O."/>
            <person name="Du Pasquier L."/>
            <person name="Boudinot P."/>
            <person name="Liberles D.A."/>
            <person name="Volff J.N."/>
            <person name="Philippe H."/>
            <person name="Lenhard B."/>
            <person name="Roest Crollius H."/>
            <person name="Wincker P."/>
            <person name="Chourrout D."/>
        </authorList>
    </citation>
    <scope>NUCLEOTIDE SEQUENCE [LARGE SCALE GENOMIC DNA]</scope>
</reference>
<organism evidence="1">
    <name type="scientific">Oikopleura dioica</name>
    <name type="common">Tunicate</name>
    <dbReference type="NCBI Taxonomy" id="34765"/>
    <lineage>
        <taxon>Eukaryota</taxon>
        <taxon>Metazoa</taxon>
        <taxon>Chordata</taxon>
        <taxon>Tunicata</taxon>
        <taxon>Appendicularia</taxon>
        <taxon>Copelata</taxon>
        <taxon>Oikopleuridae</taxon>
        <taxon>Oikopleura</taxon>
    </lineage>
</organism>
<dbReference type="AlphaFoldDB" id="E4Y3S0"/>
<dbReference type="InParanoid" id="E4Y3S0"/>
<dbReference type="Proteomes" id="UP000011014">
    <property type="component" value="Unassembled WGS sequence"/>
</dbReference>
<evidence type="ECO:0000313" key="1">
    <source>
        <dbReference type="EMBL" id="CBY16463.1"/>
    </source>
</evidence>
<accession>E4Y3S0</accession>
<protein>
    <submittedName>
        <fullName evidence="1">Uncharacterized protein</fullName>
    </submittedName>
</protein>
<name>E4Y3S0_OIKDI</name>
<dbReference type="EMBL" id="FN655637">
    <property type="protein sequence ID" value="CBY39748.1"/>
    <property type="molecule type" value="Genomic_DNA"/>
</dbReference>
<dbReference type="Proteomes" id="UP000001307">
    <property type="component" value="Unassembled WGS sequence"/>
</dbReference>
<evidence type="ECO:0000313" key="3">
    <source>
        <dbReference type="Proteomes" id="UP000001307"/>
    </source>
</evidence>
<keyword evidence="3" id="KW-1185">Reference proteome</keyword>
<dbReference type="EMBL" id="FN654246">
    <property type="protein sequence ID" value="CBY16463.1"/>
    <property type="molecule type" value="Genomic_DNA"/>
</dbReference>
<sequence>MRVWLFYIGFYCLIRQTIDRVFAIENLQLKK</sequence>
<gene>
    <name evidence="1" type="ORF">GSOID_T00001635001</name>
    <name evidence="2" type="ORF">GSOID_T00020334001</name>
</gene>
<evidence type="ECO:0000313" key="2">
    <source>
        <dbReference type="EMBL" id="CBY39748.1"/>
    </source>
</evidence>